<comment type="pathway">
    <text evidence="10">Amino-acid biosynthesis; glycine biosynthesis; glycine from L-serine: step 1/1.</text>
</comment>
<dbReference type="UniPathway" id="UPA00288">
    <property type="reaction ID" value="UER01023"/>
</dbReference>
<evidence type="ECO:0000256" key="5">
    <source>
        <dbReference type="ARBA" id="ARBA00022490"/>
    </source>
</evidence>
<dbReference type="GO" id="GO:0008168">
    <property type="term" value="F:methyltransferase activity"/>
    <property type="evidence" value="ECO:0007669"/>
    <property type="project" value="UniProtKB-KW"/>
</dbReference>
<dbReference type="Gene3D" id="3.40.640.10">
    <property type="entry name" value="Type I PLP-dependent aspartate aminotransferase-like (Major domain)"/>
    <property type="match status" value="1"/>
</dbReference>
<reference evidence="13 14" key="1">
    <citation type="submission" date="2016-07" db="EMBL/GenBank/DDBJ databases">
        <title>Detection of Helicobacter winghamensis from caecal content of red fox (Vulpes vulpes).</title>
        <authorList>
            <person name="Zanoni R.G."/>
            <person name="Florio D."/>
            <person name="Caffara M."/>
            <person name="Renzi M."/>
            <person name="Parisi A."/>
            <person name="Pasquali F."/>
            <person name="Manfreda G."/>
        </authorList>
    </citation>
    <scope>NUCLEOTIDE SEQUENCE [LARGE SCALE GENOMIC DNA]</scope>
    <source>
        <strain evidence="13 14">295_13</strain>
    </source>
</reference>
<keyword evidence="8 10" id="KW-0808">Transferase</keyword>
<comment type="cofactor">
    <cofactor evidence="1 10 11">
        <name>pyridoxal 5'-phosphate</name>
        <dbReference type="ChEBI" id="CHEBI:597326"/>
    </cofactor>
</comment>
<gene>
    <name evidence="10 13" type="primary">glyA</name>
    <name evidence="13" type="ORF">BCM31_03185</name>
</gene>
<dbReference type="UniPathway" id="UPA00193"/>
<keyword evidence="13" id="KW-0489">Methyltransferase</keyword>
<dbReference type="GO" id="GO:0004372">
    <property type="term" value="F:glycine hydroxymethyltransferase activity"/>
    <property type="evidence" value="ECO:0007669"/>
    <property type="project" value="UniProtKB-UniRule"/>
</dbReference>
<dbReference type="PANTHER" id="PTHR11680">
    <property type="entry name" value="SERINE HYDROXYMETHYLTRANSFERASE"/>
    <property type="match status" value="1"/>
</dbReference>
<evidence type="ECO:0000256" key="10">
    <source>
        <dbReference type="HAMAP-Rule" id="MF_00051"/>
    </source>
</evidence>
<keyword evidence="14" id="KW-1185">Reference proteome</keyword>
<evidence type="ECO:0000256" key="1">
    <source>
        <dbReference type="ARBA" id="ARBA00001933"/>
    </source>
</evidence>
<dbReference type="InterPro" id="IPR001085">
    <property type="entry name" value="Ser_HO-MeTrfase"/>
</dbReference>
<dbReference type="SUPFAM" id="SSF53383">
    <property type="entry name" value="PLP-dependent transferases"/>
    <property type="match status" value="1"/>
</dbReference>
<feature type="modified residue" description="N6-(pyridoxal phosphate)lysine" evidence="10 11">
    <location>
        <position position="226"/>
    </location>
</feature>
<evidence type="ECO:0000259" key="12">
    <source>
        <dbReference type="Pfam" id="PF00464"/>
    </source>
</evidence>
<dbReference type="NCBIfam" id="NF000586">
    <property type="entry name" value="PRK00011.1"/>
    <property type="match status" value="1"/>
</dbReference>
<comment type="catalytic activity">
    <reaction evidence="10">
        <text>(6R)-5,10-methylene-5,6,7,8-tetrahydrofolate + glycine + H2O = (6S)-5,6,7,8-tetrahydrofolate + L-serine</text>
        <dbReference type="Rhea" id="RHEA:15481"/>
        <dbReference type="ChEBI" id="CHEBI:15377"/>
        <dbReference type="ChEBI" id="CHEBI:15636"/>
        <dbReference type="ChEBI" id="CHEBI:33384"/>
        <dbReference type="ChEBI" id="CHEBI:57305"/>
        <dbReference type="ChEBI" id="CHEBI:57453"/>
        <dbReference type="EC" id="2.1.2.1"/>
    </reaction>
</comment>
<dbReference type="InterPro" id="IPR015421">
    <property type="entry name" value="PyrdxlP-dep_Trfase_major"/>
</dbReference>
<comment type="caution">
    <text evidence="13">The sequence shown here is derived from an EMBL/GenBank/DDBJ whole genome shotgun (WGS) entry which is preliminary data.</text>
</comment>
<evidence type="ECO:0000256" key="11">
    <source>
        <dbReference type="PIRSR" id="PIRSR000412-50"/>
    </source>
</evidence>
<evidence type="ECO:0000256" key="4">
    <source>
        <dbReference type="ARBA" id="ARBA00011738"/>
    </source>
</evidence>
<dbReference type="EC" id="2.1.2.1" evidence="10"/>
<keyword evidence="7 10" id="KW-0028">Amino-acid biosynthesis</keyword>
<comment type="similarity">
    <text evidence="3 10">Belongs to the SHMT family.</text>
</comment>
<dbReference type="HAMAP" id="MF_00051">
    <property type="entry name" value="SHMT"/>
    <property type="match status" value="1"/>
</dbReference>
<dbReference type="InterPro" id="IPR039429">
    <property type="entry name" value="SHMT-like_dom"/>
</dbReference>
<dbReference type="CDD" id="cd00378">
    <property type="entry name" value="SHMT"/>
    <property type="match status" value="1"/>
</dbReference>
<evidence type="ECO:0000256" key="8">
    <source>
        <dbReference type="ARBA" id="ARBA00022679"/>
    </source>
</evidence>
<evidence type="ECO:0000256" key="9">
    <source>
        <dbReference type="ARBA" id="ARBA00022898"/>
    </source>
</evidence>
<dbReference type="GO" id="GO:0019264">
    <property type="term" value="P:glycine biosynthetic process from serine"/>
    <property type="evidence" value="ECO:0007669"/>
    <property type="project" value="UniProtKB-UniRule"/>
</dbReference>
<evidence type="ECO:0000313" key="14">
    <source>
        <dbReference type="Proteomes" id="UP000233350"/>
    </source>
</evidence>
<dbReference type="GO" id="GO:0035999">
    <property type="term" value="P:tetrahydrofolate interconversion"/>
    <property type="evidence" value="ECO:0007669"/>
    <property type="project" value="UniProtKB-UniRule"/>
</dbReference>
<dbReference type="InterPro" id="IPR015422">
    <property type="entry name" value="PyrdxlP-dep_Trfase_small"/>
</dbReference>
<accession>A0A2N3PI54</accession>
<feature type="site" description="Plays an important role in substrate specificity" evidence="10">
    <location>
        <position position="225"/>
    </location>
</feature>
<dbReference type="GO" id="GO:0030170">
    <property type="term" value="F:pyridoxal phosphate binding"/>
    <property type="evidence" value="ECO:0007669"/>
    <property type="project" value="UniProtKB-UniRule"/>
</dbReference>
<dbReference type="PROSITE" id="PS00096">
    <property type="entry name" value="SHMT"/>
    <property type="match status" value="1"/>
</dbReference>
<dbReference type="EMBL" id="MBPK01000043">
    <property type="protein sequence ID" value="PKT80361.1"/>
    <property type="molecule type" value="Genomic_DNA"/>
</dbReference>
<evidence type="ECO:0000256" key="7">
    <source>
        <dbReference type="ARBA" id="ARBA00022605"/>
    </source>
</evidence>
<dbReference type="RefSeq" id="WP_006802576.1">
    <property type="nucleotide sequence ID" value="NZ_CABKOI010000020.1"/>
</dbReference>
<dbReference type="FunFam" id="3.40.640.10:FF:000001">
    <property type="entry name" value="Serine hydroxymethyltransferase"/>
    <property type="match status" value="1"/>
</dbReference>
<dbReference type="Pfam" id="PF00464">
    <property type="entry name" value="SHMT"/>
    <property type="match status" value="1"/>
</dbReference>
<feature type="binding site" evidence="10">
    <location>
        <begin position="350"/>
        <end position="352"/>
    </location>
    <ligand>
        <name>(6S)-5,6,7,8-tetrahydrofolate</name>
        <dbReference type="ChEBI" id="CHEBI:57453"/>
    </ligand>
</feature>
<name>A0A2N3PI54_9HELI</name>
<dbReference type="PIRSF" id="PIRSF000412">
    <property type="entry name" value="SHMT"/>
    <property type="match status" value="1"/>
</dbReference>
<organism evidence="13 14">
    <name type="scientific">Helicobacter winghamensis</name>
    <dbReference type="NCBI Taxonomy" id="157268"/>
    <lineage>
        <taxon>Bacteria</taxon>
        <taxon>Pseudomonadati</taxon>
        <taxon>Campylobacterota</taxon>
        <taxon>Epsilonproteobacteria</taxon>
        <taxon>Campylobacterales</taxon>
        <taxon>Helicobacteraceae</taxon>
        <taxon>Helicobacter</taxon>
    </lineage>
</organism>
<dbReference type="InterPro" id="IPR015424">
    <property type="entry name" value="PyrdxlP-dep_Trfase"/>
</dbReference>
<evidence type="ECO:0000256" key="2">
    <source>
        <dbReference type="ARBA" id="ARBA00004496"/>
    </source>
</evidence>
<evidence type="ECO:0000256" key="3">
    <source>
        <dbReference type="ARBA" id="ARBA00006376"/>
    </source>
</evidence>
<dbReference type="InterPro" id="IPR019798">
    <property type="entry name" value="Ser_HO-MeTrfase_PLP_BS"/>
</dbReference>
<feature type="binding site" evidence="10">
    <location>
        <position position="241"/>
    </location>
    <ligand>
        <name>(6S)-5,6,7,8-tetrahydrofolate</name>
        <dbReference type="ChEBI" id="CHEBI:57453"/>
    </ligand>
</feature>
<evidence type="ECO:0000313" key="13">
    <source>
        <dbReference type="EMBL" id="PKT80361.1"/>
    </source>
</evidence>
<proteinExistence type="inferred from homology"/>
<dbReference type="OrthoDB" id="9803846at2"/>
<feature type="binding site" evidence="10">
    <location>
        <position position="118"/>
    </location>
    <ligand>
        <name>(6S)-5,6,7,8-tetrahydrofolate</name>
        <dbReference type="ChEBI" id="CHEBI:57453"/>
    </ligand>
</feature>
<dbReference type="GeneID" id="97290127"/>
<keyword evidence="9 10" id="KW-0663">Pyridoxal phosphate</keyword>
<comment type="pathway">
    <text evidence="10">One-carbon metabolism; tetrahydrofolate interconversion.</text>
</comment>
<dbReference type="Gene3D" id="3.90.1150.10">
    <property type="entry name" value="Aspartate Aminotransferase, domain 1"/>
    <property type="match status" value="1"/>
</dbReference>
<dbReference type="GO" id="GO:0005829">
    <property type="term" value="C:cytosol"/>
    <property type="evidence" value="ECO:0007669"/>
    <property type="project" value="TreeGrafter"/>
</dbReference>
<keyword evidence="6 10" id="KW-0554">One-carbon metabolism</keyword>
<dbReference type="InterPro" id="IPR049943">
    <property type="entry name" value="Ser_HO-MeTrfase-like"/>
</dbReference>
<evidence type="ECO:0000256" key="6">
    <source>
        <dbReference type="ARBA" id="ARBA00022563"/>
    </source>
</evidence>
<protein>
    <recommendedName>
        <fullName evidence="10">Serine hydroxymethyltransferase</fullName>
        <shortName evidence="10">SHMT</shortName>
        <shortName evidence="10">Serine methylase</shortName>
        <ecNumber evidence="10">2.1.2.1</ecNumber>
    </recommendedName>
</protein>
<dbReference type="GO" id="GO:0032259">
    <property type="term" value="P:methylation"/>
    <property type="evidence" value="ECO:0007669"/>
    <property type="project" value="UniProtKB-KW"/>
</dbReference>
<feature type="binding site" evidence="10">
    <location>
        <begin position="122"/>
        <end position="124"/>
    </location>
    <ligand>
        <name>(6S)-5,6,7,8-tetrahydrofolate</name>
        <dbReference type="ChEBI" id="CHEBI:57453"/>
    </ligand>
</feature>
<dbReference type="PANTHER" id="PTHR11680:SF50">
    <property type="entry name" value="SERINE HYDROXYMETHYLTRANSFERASE"/>
    <property type="match status" value="1"/>
</dbReference>
<keyword evidence="5 10" id="KW-0963">Cytoplasm</keyword>
<comment type="subunit">
    <text evidence="4 10">Homodimer.</text>
</comment>
<sequence length="416" mass="45745">MNYILEQTDPKILELINQELERQNTHLEMIASENFTFPSVMEAMGSVLTNKYAEGYPYKRYYGGCEFVDKIEEIAIERAKELFGCAFANVQPHAGSQANTAVYSALLKPYDKILGMDLSHGGHLTHGAKVSITGQMYQSFFYGVELDGYINYDKVAEIAKVVKPNLIVCGFSAYSRVLDFAKFREIADSVGAVLMADVAHIAGLVVAGEYANPFPYADVVTTTTHKTLRGPRGGLILTNNEEYAKKIDKAVFPGMQGGPLMHVIAGKAVGFGENLKPSWKGYAKQVKANAKTLANVLMQRGYKIVSDGTDNHLVLLSFLDKEFSGKEADLALGNAGITVNKNTVPGEIRSPFVTSGVRIGSPALTARGFKEREFDIVANKIADVLDDIQNTQKQEKIKMELKELALQFPIYNKAIF</sequence>
<dbReference type="STRING" id="556267.HWAG_00880"/>
<comment type="function">
    <text evidence="10">Catalyzes the reversible interconversion of serine and glycine with tetrahydrofolate (THF) serving as the one-carbon carrier. This reaction serves as the major source of one-carbon groups required for the biosynthesis of purines, thymidylate, methionine, and other important biomolecules. Also exhibits THF-independent aldolase activity toward beta-hydroxyamino acids, producing glycine and aldehydes, via a retro-aldol mechanism.</text>
</comment>
<comment type="subcellular location">
    <subcellularLocation>
        <location evidence="2 10">Cytoplasm</location>
    </subcellularLocation>
</comment>
<dbReference type="Proteomes" id="UP000233350">
    <property type="component" value="Unassembled WGS sequence"/>
</dbReference>
<dbReference type="AlphaFoldDB" id="A0A2N3PI54"/>
<feature type="domain" description="Serine hydroxymethyltransferase-like" evidence="12">
    <location>
        <begin position="5"/>
        <end position="380"/>
    </location>
</feature>